<comment type="caution">
    <text evidence="2">The sequence shown here is derived from an EMBL/GenBank/DDBJ whole genome shotgun (WGS) entry which is preliminary data.</text>
</comment>
<reference evidence="2" key="1">
    <citation type="journal article" date="2015" name="Nature">
        <title>Complex archaea that bridge the gap between prokaryotes and eukaryotes.</title>
        <authorList>
            <person name="Spang A."/>
            <person name="Saw J.H."/>
            <person name="Jorgensen S.L."/>
            <person name="Zaremba-Niedzwiedzka K."/>
            <person name="Martijn J."/>
            <person name="Lind A.E."/>
            <person name="van Eijk R."/>
            <person name="Schleper C."/>
            <person name="Guy L."/>
            <person name="Ettema T.J."/>
        </authorList>
    </citation>
    <scope>NUCLEOTIDE SEQUENCE</scope>
</reference>
<organism evidence="2">
    <name type="scientific">marine sediment metagenome</name>
    <dbReference type="NCBI Taxonomy" id="412755"/>
    <lineage>
        <taxon>unclassified sequences</taxon>
        <taxon>metagenomes</taxon>
        <taxon>ecological metagenomes</taxon>
    </lineage>
</organism>
<dbReference type="EMBL" id="LAZR01058292">
    <property type="protein sequence ID" value="KKK70206.1"/>
    <property type="molecule type" value="Genomic_DNA"/>
</dbReference>
<proteinExistence type="predicted"/>
<dbReference type="AlphaFoldDB" id="A0A0F9ADB0"/>
<feature type="region of interest" description="Disordered" evidence="1">
    <location>
        <begin position="1"/>
        <end position="33"/>
    </location>
</feature>
<feature type="non-terminal residue" evidence="2">
    <location>
        <position position="52"/>
    </location>
</feature>
<sequence>MAPLDMGKSTTVTTNRDDFSVDPVSLETTGENDGMITFPDATKYQGYYKEIP</sequence>
<evidence type="ECO:0000256" key="1">
    <source>
        <dbReference type="SAM" id="MobiDB-lite"/>
    </source>
</evidence>
<name>A0A0F9ADB0_9ZZZZ</name>
<accession>A0A0F9ADB0</accession>
<gene>
    <name evidence="2" type="ORF">LCGC14_2926300</name>
</gene>
<protein>
    <submittedName>
        <fullName evidence="2">Uncharacterized protein</fullName>
    </submittedName>
</protein>
<evidence type="ECO:0000313" key="2">
    <source>
        <dbReference type="EMBL" id="KKK70206.1"/>
    </source>
</evidence>